<keyword evidence="1" id="KW-0732">Signal</keyword>
<dbReference type="EMBL" id="JAKNHQ010000012">
    <property type="protein sequence ID" value="MCG4611205.1"/>
    <property type="molecule type" value="Genomic_DNA"/>
</dbReference>
<dbReference type="InterPro" id="IPR022627">
    <property type="entry name" value="DUF3502"/>
</dbReference>
<feature type="chain" id="PRO_5045797968" evidence="1">
    <location>
        <begin position="22"/>
        <end position="498"/>
    </location>
</feature>
<dbReference type="Pfam" id="PF12010">
    <property type="entry name" value="DUF3502"/>
    <property type="match status" value="1"/>
</dbReference>
<dbReference type="Pfam" id="PF01547">
    <property type="entry name" value="SBP_bac_1"/>
    <property type="match status" value="1"/>
</dbReference>
<feature type="domain" description="DUF3502" evidence="2">
    <location>
        <begin position="426"/>
        <end position="494"/>
    </location>
</feature>
<proteinExistence type="predicted"/>
<sequence length="498" mass="55326">MKRAKWLSVLLTGFFLLQLVACNGGTTGTEQAAPESDPSGLYTVDVYALGRASEPLRKEIEARANAIIRDSCGAQISIHYQGLEESCLQQVKLAVSTGKKVDLFPTFEMGVSVMVNYGLVTPLNDYLSLCGPEIQEEIPPEDWQCVTVNGMICGVPINREKATGRGFIYRKDLAEALGVYEEDLQTMQDLEDLLIKVRDAYPGMYPVVTSSGLARLPLAYDRLGDDLGVLEDSFSDSTEVVNLFETDSYREMVELQWDWAQKGLMMPDGAANTVDEFSMMRAGKGFGHFANVKPDKYGEATRNVGYEIGIFEIVPAYSETTLVSSMWSIGSTSEQPDKAMKVLNEMYTNPELANLLTYGIEGKTYQVLDRDQKIVGFPRGVGSANAPYGYLIWSWPNELIVNVWQEDPPDVWQQVEAFNREAHPSPARGFVWDNRDVLGEVSACNGVLDAYRNALECGSLDPSVVLPRMNQELKAAGIDKIIQEKQRQLDRWLAAQGR</sequence>
<gene>
    <name evidence="3" type="ORF">L0P57_09715</name>
</gene>
<protein>
    <submittedName>
        <fullName evidence="3">ABC transporter substrate-binding protein</fullName>
    </submittedName>
</protein>
<feature type="signal peptide" evidence="1">
    <location>
        <begin position="1"/>
        <end position="21"/>
    </location>
</feature>
<dbReference type="InterPro" id="IPR006059">
    <property type="entry name" value="SBP"/>
</dbReference>
<name>A0ABS9MK68_9FIRM</name>
<evidence type="ECO:0000256" key="1">
    <source>
        <dbReference type="SAM" id="SignalP"/>
    </source>
</evidence>
<accession>A0ABS9MK68</accession>
<comment type="caution">
    <text evidence="3">The sequence shown here is derived from an EMBL/GenBank/DDBJ whole genome shotgun (WGS) entry which is preliminary data.</text>
</comment>
<evidence type="ECO:0000259" key="2">
    <source>
        <dbReference type="Pfam" id="PF12010"/>
    </source>
</evidence>
<keyword evidence="4" id="KW-1185">Reference proteome</keyword>
<dbReference type="RefSeq" id="WP_237966918.1">
    <property type="nucleotide sequence ID" value="NZ_JAKNHQ010000012.1"/>
</dbReference>
<organism evidence="3 4">
    <name type="scientific">Anaeromassilibacillus senegalensis</name>
    <dbReference type="NCBI Taxonomy" id="1673717"/>
    <lineage>
        <taxon>Bacteria</taxon>
        <taxon>Bacillati</taxon>
        <taxon>Bacillota</taxon>
        <taxon>Clostridia</taxon>
        <taxon>Eubacteriales</taxon>
        <taxon>Acutalibacteraceae</taxon>
        <taxon>Anaeromassilibacillus</taxon>
    </lineage>
</organism>
<evidence type="ECO:0000313" key="3">
    <source>
        <dbReference type="EMBL" id="MCG4611205.1"/>
    </source>
</evidence>
<reference evidence="3 4" key="1">
    <citation type="submission" date="2022-01" db="EMBL/GenBank/DDBJ databases">
        <title>Collection of gut derived symbiotic bacterial strains cultured from healthy donors.</title>
        <authorList>
            <person name="Lin H."/>
            <person name="Kohout C."/>
            <person name="Waligurski E."/>
            <person name="Pamer E.G."/>
        </authorList>
    </citation>
    <scope>NUCLEOTIDE SEQUENCE [LARGE SCALE GENOMIC DNA]</scope>
    <source>
        <strain evidence="3 4">DFI.7.58</strain>
    </source>
</reference>
<dbReference type="Gene3D" id="3.40.190.10">
    <property type="entry name" value="Periplasmic binding protein-like II"/>
    <property type="match status" value="1"/>
</dbReference>
<dbReference type="SUPFAM" id="SSF53850">
    <property type="entry name" value="Periplasmic binding protein-like II"/>
    <property type="match status" value="1"/>
</dbReference>
<dbReference type="Proteomes" id="UP001298681">
    <property type="component" value="Unassembled WGS sequence"/>
</dbReference>
<evidence type="ECO:0000313" key="4">
    <source>
        <dbReference type="Proteomes" id="UP001298681"/>
    </source>
</evidence>